<comment type="caution">
    <text evidence="1">The sequence shown here is derived from an EMBL/GenBank/DDBJ whole genome shotgun (WGS) entry which is preliminary data.</text>
</comment>
<name>C0CQV6_BLAHS</name>
<keyword evidence="2" id="KW-1185">Reference proteome</keyword>
<organism evidence="1 2">
    <name type="scientific">Blautia hydrogenotrophica (strain DSM 10507 / JCM 14656 / S5a33)</name>
    <name type="common">Ruminococcus hydrogenotrophicus</name>
    <dbReference type="NCBI Taxonomy" id="476272"/>
    <lineage>
        <taxon>Bacteria</taxon>
        <taxon>Bacillati</taxon>
        <taxon>Bacillota</taxon>
        <taxon>Clostridia</taxon>
        <taxon>Lachnospirales</taxon>
        <taxon>Lachnospiraceae</taxon>
        <taxon>Blautia</taxon>
    </lineage>
</organism>
<gene>
    <name evidence="1" type="ORF">RUMHYD_03270</name>
</gene>
<dbReference type="HOGENOM" id="CLU_3285716_0_0_9"/>
<evidence type="ECO:0000313" key="2">
    <source>
        <dbReference type="Proteomes" id="UP000003100"/>
    </source>
</evidence>
<dbReference type="AlphaFoldDB" id="C0CQV6"/>
<accession>C0CQV6</accession>
<reference evidence="1 2" key="2">
    <citation type="submission" date="2009-02" db="EMBL/GenBank/DDBJ databases">
        <title>Draft genome sequence of Blautia hydrogenotrophica DSM 10507 (Ruminococcus hydrogenotrophicus DSM 10507).</title>
        <authorList>
            <person name="Sudarsanam P."/>
            <person name="Ley R."/>
            <person name="Guruge J."/>
            <person name="Turnbaugh P.J."/>
            <person name="Mahowald M."/>
            <person name="Liep D."/>
            <person name="Gordon J."/>
        </authorList>
    </citation>
    <scope>NUCLEOTIDE SEQUENCE [LARGE SCALE GENOMIC DNA]</scope>
    <source>
        <strain evidence="2">DSM 10507 / JCM 14656 / S5a33</strain>
    </source>
</reference>
<reference evidence="1 2" key="1">
    <citation type="submission" date="2009-01" db="EMBL/GenBank/DDBJ databases">
        <authorList>
            <person name="Fulton L."/>
            <person name="Clifton S."/>
            <person name="Fulton B."/>
            <person name="Xu J."/>
            <person name="Minx P."/>
            <person name="Pepin K.H."/>
            <person name="Johnson M."/>
            <person name="Bhonagiri V."/>
            <person name="Nash W.E."/>
            <person name="Mardis E.R."/>
            <person name="Wilson R.K."/>
        </authorList>
    </citation>
    <scope>NUCLEOTIDE SEQUENCE [LARGE SCALE GENOMIC DNA]</scope>
    <source>
        <strain evidence="2">DSM 10507 / JCM 14656 / S5a33</strain>
    </source>
</reference>
<sequence>MKTLSHLHPRQLYHTVRRKLFPACNNFVRLLYTATHLSPP</sequence>
<protein>
    <submittedName>
        <fullName evidence="1">Uncharacterized protein</fullName>
    </submittedName>
</protein>
<dbReference type="Proteomes" id="UP000003100">
    <property type="component" value="Unassembled WGS sequence"/>
</dbReference>
<evidence type="ECO:0000313" key="1">
    <source>
        <dbReference type="EMBL" id="EEG47835.1"/>
    </source>
</evidence>
<proteinExistence type="predicted"/>
<dbReference type="EMBL" id="ACBZ01000175">
    <property type="protein sequence ID" value="EEG47835.1"/>
    <property type="molecule type" value="Genomic_DNA"/>
</dbReference>